<keyword evidence="1" id="KW-1133">Transmembrane helix</keyword>
<organism evidence="2 3">
    <name type="scientific">Paraglaciecola chathamensis</name>
    <dbReference type="NCBI Taxonomy" id="368405"/>
    <lineage>
        <taxon>Bacteria</taxon>
        <taxon>Pseudomonadati</taxon>
        <taxon>Pseudomonadota</taxon>
        <taxon>Gammaproteobacteria</taxon>
        <taxon>Alteromonadales</taxon>
        <taxon>Alteromonadaceae</taxon>
        <taxon>Paraglaciecola</taxon>
    </lineage>
</organism>
<sequence>MSPIISRYLDDVRFIIDRLYSKVVALSDIRYLYLRFVFNRSKQFKFIEDYASFLETTSDAYACQSIIDGVDLSNDDPIKKNVANSILDALNNGKKASFGMEKWFDGDILDLYKAGEKSGDIKKVLDIFLEQESSLREFKNQFLGKFLAPGYILFSGIGFAIYLGKSDFMGFANFTPVSKWSDISQFCYSLSIFLADYYISIFLAVLFLIVTWKQVAFNAIGKHRAILDRCPPFSIFKAYQSLSILKLIAIIKATKASDQKAILVAHANSNKYVQSFTSVMLNSLDLGETQLARVLDVGLFPARLMSRLYSVSRIPDDQSKNRALLIVTKQAESEAKLHLSKTQFWLMVMSWLLAVAITGITVIGFALVILNLKTFITTN</sequence>
<dbReference type="Gene3D" id="1.20.81.30">
    <property type="entry name" value="Type II secretion system (T2SS), domain F"/>
    <property type="match status" value="1"/>
</dbReference>
<name>A0A8H9LY79_9ALTE</name>
<dbReference type="AlphaFoldDB" id="A0A8H9LY79"/>
<evidence type="ECO:0000256" key="1">
    <source>
        <dbReference type="SAM" id="Phobius"/>
    </source>
</evidence>
<accession>A0A8H9LY79</accession>
<gene>
    <name evidence="2" type="ORF">GCM10011274_40490</name>
</gene>
<keyword evidence="1" id="KW-0472">Membrane</keyword>
<keyword evidence="1" id="KW-0812">Transmembrane</keyword>
<evidence type="ECO:0000313" key="3">
    <source>
        <dbReference type="Proteomes" id="UP000622604"/>
    </source>
</evidence>
<feature type="transmembrane region" description="Helical" evidence="1">
    <location>
        <begin position="142"/>
        <end position="163"/>
    </location>
</feature>
<dbReference type="InterPro" id="IPR042094">
    <property type="entry name" value="T2SS_GspF_sf"/>
</dbReference>
<reference evidence="2" key="1">
    <citation type="journal article" date="2014" name="Int. J. Syst. Evol. Microbiol.">
        <title>Complete genome sequence of Corynebacterium casei LMG S-19264T (=DSM 44701T), isolated from a smear-ripened cheese.</title>
        <authorList>
            <consortium name="US DOE Joint Genome Institute (JGI-PGF)"/>
            <person name="Walter F."/>
            <person name="Albersmeier A."/>
            <person name="Kalinowski J."/>
            <person name="Ruckert C."/>
        </authorList>
    </citation>
    <scope>NUCLEOTIDE SEQUENCE</scope>
    <source>
        <strain evidence="2">KCTC 32337</strain>
    </source>
</reference>
<proteinExistence type="predicted"/>
<reference evidence="2" key="2">
    <citation type="submission" date="2020-09" db="EMBL/GenBank/DDBJ databases">
        <authorList>
            <person name="Sun Q."/>
            <person name="Kim S."/>
        </authorList>
    </citation>
    <scope>NUCLEOTIDE SEQUENCE</scope>
    <source>
        <strain evidence="2">KCTC 32337</strain>
    </source>
</reference>
<protein>
    <recommendedName>
        <fullName evidence="4">Type II secretion system protein GspF domain-containing protein</fullName>
    </recommendedName>
</protein>
<evidence type="ECO:0000313" key="2">
    <source>
        <dbReference type="EMBL" id="GGZ78232.1"/>
    </source>
</evidence>
<dbReference type="Proteomes" id="UP000622604">
    <property type="component" value="Unassembled WGS sequence"/>
</dbReference>
<feature type="transmembrane region" description="Helical" evidence="1">
    <location>
        <begin position="183"/>
        <end position="210"/>
    </location>
</feature>
<dbReference type="RefSeq" id="WP_013755348.1">
    <property type="nucleotide sequence ID" value="NZ_BMZC01000014.1"/>
</dbReference>
<dbReference type="EMBL" id="BMZC01000014">
    <property type="protein sequence ID" value="GGZ78232.1"/>
    <property type="molecule type" value="Genomic_DNA"/>
</dbReference>
<feature type="transmembrane region" description="Helical" evidence="1">
    <location>
        <begin position="344"/>
        <end position="370"/>
    </location>
</feature>
<evidence type="ECO:0008006" key="4">
    <source>
        <dbReference type="Google" id="ProtNLM"/>
    </source>
</evidence>
<comment type="caution">
    <text evidence="2">The sequence shown here is derived from an EMBL/GenBank/DDBJ whole genome shotgun (WGS) entry which is preliminary data.</text>
</comment>